<evidence type="ECO:0000256" key="1">
    <source>
        <dbReference type="ARBA" id="ARBA00006611"/>
    </source>
</evidence>
<dbReference type="PANTHER" id="PTHR30258:SF3">
    <property type="entry name" value="SLL1921 PROTEIN"/>
    <property type="match status" value="1"/>
</dbReference>
<gene>
    <name evidence="7" type="ORF">CALK_1847</name>
</gene>
<dbReference type="SUPFAM" id="SSF160246">
    <property type="entry name" value="EspE N-terminal domain-like"/>
    <property type="match status" value="1"/>
</dbReference>
<dbReference type="AlphaFoldDB" id="U7D6N6"/>
<dbReference type="Proteomes" id="UP000017148">
    <property type="component" value="Unassembled WGS sequence"/>
</dbReference>
<dbReference type="FunFam" id="3.40.50.300:FF:000398">
    <property type="entry name" value="Type IV pilus assembly ATPase PilB"/>
    <property type="match status" value="1"/>
</dbReference>
<evidence type="ECO:0000313" key="8">
    <source>
        <dbReference type="Proteomes" id="UP000017148"/>
    </source>
</evidence>
<reference evidence="7 8" key="1">
    <citation type="journal article" date="2013" name="Environ. Microbiol.">
        <title>Genome analysis of Chitinivibrio alkaliphilus gen. nov., sp. nov., a novel extremely haloalkaliphilic anaerobic chitinolytic bacterium from the candidate phylum Termite Group 3.</title>
        <authorList>
            <person name="Sorokin D.Y."/>
            <person name="Gumerov V.M."/>
            <person name="Rakitin A.L."/>
            <person name="Beletsky A.V."/>
            <person name="Damste J.S."/>
            <person name="Muyzer G."/>
            <person name="Mardanov A.V."/>
            <person name="Ravin N.V."/>
        </authorList>
    </citation>
    <scope>NUCLEOTIDE SEQUENCE [LARGE SCALE GENOMIC DNA]</scope>
    <source>
        <strain evidence="7 8">ACht1</strain>
    </source>
</reference>
<comment type="similarity">
    <text evidence="1">Belongs to the GSP E family.</text>
</comment>
<dbReference type="Gene3D" id="3.30.300.160">
    <property type="entry name" value="Type II secretion system, protein E, N-terminal domain"/>
    <property type="match status" value="1"/>
</dbReference>
<dbReference type="STRING" id="1313304.CALK_1847"/>
<dbReference type="RefSeq" id="WP_022637278.1">
    <property type="nucleotide sequence ID" value="NZ_ASJR01000016.1"/>
</dbReference>
<feature type="region of interest" description="Disordered" evidence="4">
    <location>
        <begin position="1"/>
        <end position="20"/>
    </location>
</feature>
<protein>
    <submittedName>
        <fullName evidence="7">Type IV-A pilus assembly ATPase PilB</fullName>
    </submittedName>
</protein>
<dbReference type="Gene3D" id="3.30.450.90">
    <property type="match status" value="1"/>
</dbReference>
<name>U7D6N6_9BACT</name>
<dbReference type="InterPro" id="IPR007831">
    <property type="entry name" value="T2SS_GspE_N"/>
</dbReference>
<dbReference type="Pfam" id="PF00437">
    <property type="entry name" value="T2SSE"/>
    <property type="match status" value="1"/>
</dbReference>
<feature type="domain" description="Bacterial type II secretion system protein E" evidence="5">
    <location>
        <begin position="168"/>
        <end position="547"/>
    </location>
</feature>
<dbReference type="EMBL" id="ASJR01000016">
    <property type="protein sequence ID" value="ERP31231.1"/>
    <property type="molecule type" value="Genomic_DNA"/>
</dbReference>
<dbReference type="eggNOG" id="COG2804">
    <property type="taxonomic scope" value="Bacteria"/>
</dbReference>
<feature type="domain" description="Type II secretion system protein GspE N-terminal" evidence="6">
    <location>
        <begin position="88"/>
        <end position="159"/>
    </location>
</feature>
<keyword evidence="2" id="KW-0547">Nucleotide-binding</keyword>
<dbReference type="Pfam" id="PF05157">
    <property type="entry name" value="MshEN"/>
    <property type="match status" value="1"/>
</dbReference>
<dbReference type="GO" id="GO:0005524">
    <property type="term" value="F:ATP binding"/>
    <property type="evidence" value="ECO:0007669"/>
    <property type="project" value="UniProtKB-KW"/>
</dbReference>
<dbReference type="PATRIC" id="fig|1313304.3.peg.1759"/>
<organism evidence="7 8">
    <name type="scientific">Chitinivibrio alkaliphilus ACht1</name>
    <dbReference type="NCBI Taxonomy" id="1313304"/>
    <lineage>
        <taxon>Bacteria</taxon>
        <taxon>Pseudomonadati</taxon>
        <taxon>Fibrobacterota</taxon>
        <taxon>Chitinivibrionia</taxon>
        <taxon>Chitinivibrionales</taxon>
        <taxon>Chitinivibrionaceae</taxon>
        <taxon>Chitinivibrio</taxon>
    </lineage>
</organism>
<dbReference type="InterPro" id="IPR037257">
    <property type="entry name" value="T2SS_E_N_sf"/>
</dbReference>
<dbReference type="Gene3D" id="1.10.40.70">
    <property type="match status" value="1"/>
</dbReference>
<comment type="caution">
    <text evidence="7">The sequence shown here is derived from an EMBL/GenBank/DDBJ whole genome shotgun (WGS) entry which is preliminary data.</text>
</comment>
<sequence length="551" mass="60326">MEKGRSSVRGISVQRSGNTSPLSRRFGEYLVETGRVSSEDIRRAVRIQKQEKVRLGEALVRMGLMDDIAVARVLAEKSGCDFSEVVPEPAAEALKLLPERMARSYALLAVGYDDDVLRLACDRPLPDHLRRTVERRVKGAVYPIICPTGRLKNSIALAYTGDSTVSTEDMSTVEIIEKIIIRAVKWKASDIHIEPLQERVRIRYRIDGVLQEVESCGLHAFKAMISRIKVLARLNIAEKRAPQDGAISFRKGGVSVDLRVSCLPSLYGEKVVMRLLAGTDEKITLAMIGLSSAHKDAFSAAIGRPYGIVLIVGPTGSGKSTTLSAALHHINRREINIVTVEDPVEYKIPGITQVHVGQSDKLTFSSALRAILRQDPDVIMVGETRDRETAEISLRAALTGHMVFTTLHTNDAPGALPRLVDMGCEPFLVSSSVTGVLAQRLVRKLCPHCREETVLSPAQWSSIGTEPVKKPVYAPRGCSLCNGIGYKGRVGLFEYLPVTSAIQKAVMAGASGDQLTVVARQEKMTTLREDGIEKMVHGVTSFEEVIRVTVE</sequence>
<dbReference type="PANTHER" id="PTHR30258">
    <property type="entry name" value="TYPE II SECRETION SYSTEM PROTEIN GSPE-RELATED"/>
    <property type="match status" value="1"/>
</dbReference>
<dbReference type="GO" id="GO:0016887">
    <property type="term" value="F:ATP hydrolysis activity"/>
    <property type="evidence" value="ECO:0007669"/>
    <property type="project" value="TreeGrafter"/>
</dbReference>
<dbReference type="SUPFAM" id="SSF52540">
    <property type="entry name" value="P-loop containing nucleoside triphosphate hydrolases"/>
    <property type="match status" value="1"/>
</dbReference>
<dbReference type="InterPro" id="IPR027417">
    <property type="entry name" value="P-loop_NTPase"/>
</dbReference>
<evidence type="ECO:0000256" key="4">
    <source>
        <dbReference type="SAM" id="MobiDB-lite"/>
    </source>
</evidence>
<dbReference type="Gene3D" id="3.40.50.300">
    <property type="entry name" value="P-loop containing nucleotide triphosphate hydrolases"/>
    <property type="match status" value="1"/>
</dbReference>
<dbReference type="OrthoDB" id="9773102at2"/>
<dbReference type="GO" id="GO:0005886">
    <property type="term" value="C:plasma membrane"/>
    <property type="evidence" value="ECO:0007669"/>
    <property type="project" value="TreeGrafter"/>
</dbReference>
<keyword evidence="3" id="KW-0067">ATP-binding</keyword>
<dbReference type="CDD" id="cd01129">
    <property type="entry name" value="PulE-GspE-like"/>
    <property type="match status" value="1"/>
</dbReference>
<dbReference type="InterPro" id="IPR001482">
    <property type="entry name" value="T2SS/T4SS_dom"/>
</dbReference>
<evidence type="ECO:0000259" key="6">
    <source>
        <dbReference type="Pfam" id="PF05157"/>
    </source>
</evidence>
<keyword evidence="8" id="KW-1185">Reference proteome</keyword>
<evidence type="ECO:0000313" key="7">
    <source>
        <dbReference type="EMBL" id="ERP31231.1"/>
    </source>
</evidence>
<accession>U7D6N6</accession>
<evidence type="ECO:0000256" key="3">
    <source>
        <dbReference type="ARBA" id="ARBA00022840"/>
    </source>
</evidence>
<evidence type="ECO:0000256" key="2">
    <source>
        <dbReference type="ARBA" id="ARBA00022741"/>
    </source>
</evidence>
<evidence type="ECO:0000259" key="5">
    <source>
        <dbReference type="Pfam" id="PF00437"/>
    </source>
</evidence>
<proteinExistence type="inferred from homology"/>